<dbReference type="PANTHER" id="PTHR34351">
    <property type="entry name" value="SLR1927 PROTEIN-RELATED"/>
    <property type="match status" value="1"/>
</dbReference>
<keyword evidence="1" id="KW-1133">Transmembrane helix</keyword>
<sequence>MATRAKSDTVLTSRGIGLSASGVVVGGLGVGFSAPPLVYIGVAMVSVVAVAGLWMLLAVNSFLAQFPYARRDVTPRPLTVGVPGRVTVSISSASRRSSGATVRRALTEALDIREQASAELTGGLGTKATVSRTPEKLSLSYALLPSRRGRWPLGPALVHSSEPLGVFWADTAVGPAELIPVWPAIVDLSATAGALMGHSDRVVLGARSPAPDDASLREYREGDDLRRVHWPSSARTGTMQVRSDERAGRRPATVLLDIPSAAEALEWSISAAASIAVSVLGSGHPVRLLGGTLTNERGHHLGKRHPEEARVELLNQTIDLTSPASHHTSTEQLLRAINHAGDDLVQGEVLVGVFDPLDSACLEALAPLGQAGHAWAIVRSESDSDEDAAHCATALRRSGWRATTATTSDDLAAIWTILLTAGDIE</sequence>
<keyword evidence="1" id="KW-0472">Membrane</keyword>
<dbReference type="EMBL" id="JACBZO010000001">
    <property type="protein sequence ID" value="NYI41775.1"/>
    <property type="molecule type" value="Genomic_DNA"/>
</dbReference>
<gene>
    <name evidence="3" type="ORF">BKA03_001894</name>
</gene>
<accession>A0A7Z0CKJ2</accession>
<organism evidence="3 4">
    <name type="scientific">Demequina lutea</name>
    <dbReference type="NCBI Taxonomy" id="431489"/>
    <lineage>
        <taxon>Bacteria</taxon>
        <taxon>Bacillati</taxon>
        <taxon>Actinomycetota</taxon>
        <taxon>Actinomycetes</taxon>
        <taxon>Micrococcales</taxon>
        <taxon>Demequinaceae</taxon>
        <taxon>Demequina</taxon>
    </lineage>
</organism>
<dbReference type="RefSeq" id="WP_062076113.1">
    <property type="nucleotide sequence ID" value="NZ_BBRC01000017.1"/>
</dbReference>
<dbReference type="AlphaFoldDB" id="A0A7Z0CKJ2"/>
<comment type="caution">
    <text evidence="3">The sequence shown here is derived from an EMBL/GenBank/DDBJ whole genome shotgun (WGS) entry which is preliminary data.</text>
</comment>
<evidence type="ECO:0000313" key="4">
    <source>
        <dbReference type="Proteomes" id="UP000547973"/>
    </source>
</evidence>
<name>A0A7Z0CKJ2_9MICO</name>
<keyword evidence="4" id="KW-1185">Reference proteome</keyword>
<dbReference type="InterPro" id="IPR002881">
    <property type="entry name" value="DUF58"/>
</dbReference>
<evidence type="ECO:0000313" key="3">
    <source>
        <dbReference type="EMBL" id="NYI41775.1"/>
    </source>
</evidence>
<evidence type="ECO:0000259" key="2">
    <source>
        <dbReference type="Pfam" id="PF01882"/>
    </source>
</evidence>
<dbReference type="Pfam" id="PF01882">
    <property type="entry name" value="DUF58"/>
    <property type="match status" value="1"/>
</dbReference>
<reference evidence="3 4" key="1">
    <citation type="submission" date="2020-07" db="EMBL/GenBank/DDBJ databases">
        <title>Sequencing the genomes of 1000 actinobacteria strains.</title>
        <authorList>
            <person name="Klenk H.-P."/>
        </authorList>
    </citation>
    <scope>NUCLEOTIDE SEQUENCE [LARGE SCALE GENOMIC DNA]</scope>
    <source>
        <strain evidence="3 4">DSM 19970</strain>
    </source>
</reference>
<dbReference type="Proteomes" id="UP000547973">
    <property type="component" value="Unassembled WGS sequence"/>
</dbReference>
<feature type="transmembrane region" description="Helical" evidence="1">
    <location>
        <begin position="38"/>
        <end position="63"/>
    </location>
</feature>
<evidence type="ECO:0000256" key="1">
    <source>
        <dbReference type="SAM" id="Phobius"/>
    </source>
</evidence>
<protein>
    <submittedName>
        <fullName evidence="3">Uncharacterized protein (DUF58 family)</fullName>
    </submittedName>
</protein>
<feature type="domain" description="DUF58" evidence="2">
    <location>
        <begin position="216"/>
        <end position="338"/>
    </location>
</feature>
<proteinExistence type="predicted"/>
<dbReference type="OrthoDB" id="9812729at2"/>
<feature type="transmembrane region" description="Helical" evidence="1">
    <location>
        <begin position="12"/>
        <end position="32"/>
    </location>
</feature>
<keyword evidence="1" id="KW-0812">Transmembrane</keyword>
<dbReference type="PANTHER" id="PTHR34351:SF1">
    <property type="entry name" value="SLR1927 PROTEIN"/>
    <property type="match status" value="1"/>
</dbReference>